<evidence type="ECO:0000256" key="3">
    <source>
        <dbReference type="SAM" id="MobiDB-lite"/>
    </source>
</evidence>
<dbReference type="Pfam" id="PF00018">
    <property type="entry name" value="SH3_1"/>
    <property type="match status" value="1"/>
</dbReference>
<evidence type="ECO:0000313" key="5">
    <source>
        <dbReference type="EMBL" id="KAD3068175.1"/>
    </source>
</evidence>
<dbReference type="PROSITE" id="PS50002">
    <property type="entry name" value="SH3"/>
    <property type="match status" value="1"/>
</dbReference>
<dbReference type="OrthoDB" id="5971719at2759"/>
<feature type="compositionally biased region" description="Low complexity" evidence="3">
    <location>
        <begin position="1327"/>
        <end position="1337"/>
    </location>
</feature>
<dbReference type="InterPro" id="IPR036028">
    <property type="entry name" value="SH3-like_dom_sf"/>
</dbReference>
<evidence type="ECO:0000259" key="4">
    <source>
        <dbReference type="PROSITE" id="PS50002"/>
    </source>
</evidence>
<dbReference type="InterPro" id="IPR016024">
    <property type="entry name" value="ARM-type_fold"/>
</dbReference>
<dbReference type="Pfam" id="PF13966">
    <property type="entry name" value="zf-RVT"/>
    <property type="match status" value="1"/>
</dbReference>
<gene>
    <name evidence="5" type="ORF">E3N88_36055</name>
</gene>
<dbReference type="EMBL" id="SZYD01000017">
    <property type="protein sequence ID" value="KAD3068175.1"/>
    <property type="molecule type" value="Genomic_DNA"/>
</dbReference>
<sequence length="1481" mass="164852">MLEHAETEIMTTVRKARFRWHKGVPFKKTASGVWKNIGCIEKGFMKVNIDIYEKIVCSIGKGDNTNFWTDKWLQVGYLCDRYPRMFALAKRKMAKVSECYTQLENGIIWNWEWTACPSNPIEMDEHNRLMGELQKATINDKQDFWYWESTKHEGFAVKLVREELEGAIERGNNVAEKVGIWNSWATPKVNCFIWRAILGRIATADNLVSRGINLSSTSCPLCGGSEESVAHLLVSCGFARNVWCHICSWLKIQLPGRARNDKVFKEVLTNAENVVSIIKETSFLWAHYRVKNESIKWERWVHFNIETEIKKRQFHLQVLRLTNSRHNFMADTSGKTWIDLVNSDPKSVSSSTTAHSSFPSFQHCQSPFKNSAMPTMAMGDQKTKRSLIQIQNDAVFVAKAAARMPDGKKTVSYAQLARSIHELAASSDQKKSQRELVHHVFPKLAVYNSVDPSLAPSLLMLGQQCEDRNILRYVYYYLARILSDNRAQGLTSGGGIPTPNWDALAGIDSVGGVTRADVVPLIVDWLSVDALNADVGFHARRLQALKALTYAPSTSSEILSKLYGIIFSILGKVADAPDMRKKGIFGASKQSIIGSNLQYAALSALRRLPLDLGNPLLLHQVVQGISFADPVAVRHALEMTFLLATKDPYAVAMALGAFEDVLKSHDVLARVSLARLCHTICRAKSLNERPDIKSQFNTLLYQLLMDPSDTVCFEAITCALGKYDNSDRMEERALGWYSLTREFLKVPYKTDKSSKKKCPQLLIKLVMRRLQTSFCSSSRPVLHAAARVVQEMGKSRAAAFALGLLNIDGNVFNAYSKSNDWDHGTSESEGDFLFPMLSCLMDLAENEDTIRSLVTTLMVVVRTTVACECVYVRAMVIKALIWMQSPNESFDELELLIASEISDPSWSVTLLNDVLLTLHARFKATPDMAVILLEIARIFATKVPGKIDADVLQLLWKTCLVGIGPEGKHTALETVTLVLDLPPPQPGSMSGLTSINRVSASDSKSALALQRLVQAAVWFLGENANYAASEYAWESVTPPGTALMMLDSDKIVAAASSRNPTLVSALTRLQKCTFSSSWEVRIAATQALITMAIRSGEPYRIHIYEFLHALAEGGVQCKLSDMQISNGEDQGASGSGLGSLLSPALKVLDEMYRAQDELINEMRNHDNAKTDWIDEELKKLYETHESLLNLVSLFCYVPRAKYLPLGPISAKLIDIYRCRHKISAFIGWNDPAVATGISELIYEATKQPPVVEPETFDNDLVNAWAAGLADDGLWGNNTPAVNRVNEFLSGSGTEAPVVDDENIFAKNDDIWAKTLLEPSELDDDESSSSSSPGSVGSAETSASSHFGGMYYPSLFSSKSKPKYHSFVYKFKLICNKSQILEEPTIYSSPFHKSYKIENPLGGTESEYSYHDEDQSFSSGNIEFGTALYDFTAGGDDEMSLEIGEELEIEYEVDGWFYVKKLRPGWDGKMVGLVPVLYVSRS</sequence>
<feature type="domain" description="SH3" evidence="4">
    <location>
        <begin position="1419"/>
        <end position="1481"/>
    </location>
</feature>
<dbReference type="InterPro" id="IPR026960">
    <property type="entry name" value="RVT-Znf"/>
</dbReference>
<dbReference type="InterPro" id="IPR053296">
    <property type="entry name" value="TSET_member_tstB"/>
</dbReference>
<evidence type="ECO:0000256" key="1">
    <source>
        <dbReference type="ARBA" id="ARBA00022443"/>
    </source>
</evidence>
<organism evidence="5 6">
    <name type="scientific">Mikania micrantha</name>
    <name type="common">bitter vine</name>
    <dbReference type="NCBI Taxonomy" id="192012"/>
    <lineage>
        <taxon>Eukaryota</taxon>
        <taxon>Viridiplantae</taxon>
        <taxon>Streptophyta</taxon>
        <taxon>Embryophyta</taxon>
        <taxon>Tracheophyta</taxon>
        <taxon>Spermatophyta</taxon>
        <taxon>Magnoliopsida</taxon>
        <taxon>eudicotyledons</taxon>
        <taxon>Gunneridae</taxon>
        <taxon>Pentapetalae</taxon>
        <taxon>asterids</taxon>
        <taxon>campanulids</taxon>
        <taxon>Asterales</taxon>
        <taxon>Asteraceae</taxon>
        <taxon>Asteroideae</taxon>
        <taxon>Heliantheae alliance</taxon>
        <taxon>Eupatorieae</taxon>
        <taxon>Mikania</taxon>
    </lineage>
</organism>
<dbReference type="InterPro" id="IPR011989">
    <property type="entry name" value="ARM-like"/>
</dbReference>
<keyword evidence="6" id="KW-1185">Reference proteome</keyword>
<dbReference type="InterPro" id="IPR001452">
    <property type="entry name" value="SH3_domain"/>
</dbReference>
<dbReference type="Proteomes" id="UP000326396">
    <property type="component" value="Linkage Group LG7"/>
</dbReference>
<feature type="region of interest" description="Disordered" evidence="3">
    <location>
        <begin position="1318"/>
        <end position="1342"/>
    </location>
</feature>
<comment type="caution">
    <text evidence="5">The sequence shown here is derived from an EMBL/GenBank/DDBJ whole genome shotgun (WGS) entry which is preliminary data.</text>
</comment>
<dbReference type="SUPFAM" id="SSF50044">
    <property type="entry name" value="SH3-domain"/>
    <property type="match status" value="1"/>
</dbReference>
<evidence type="ECO:0000256" key="2">
    <source>
        <dbReference type="PROSITE-ProRule" id="PRU00192"/>
    </source>
</evidence>
<accession>A0A5N6M2P4</accession>
<dbReference type="PANTHER" id="PTHR48151:SF3">
    <property type="entry name" value="SH3 DOMAIN-CONTAINING PROTEIN"/>
    <property type="match status" value="1"/>
</dbReference>
<dbReference type="PANTHER" id="PTHR48151">
    <property type="entry name" value="SH3 DOMAIN-CONTAINING PROTEIN"/>
    <property type="match status" value="1"/>
</dbReference>
<dbReference type="SMART" id="SM00326">
    <property type="entry name" value="SH3"/>
    <property type="match status" value="1"/>
</dbReference>
<name>A0A5N6M2P4_9ASTR</name>
<keyword evidence="1 2" id="KW-0728">SH3 domain</keyword>
<protein>
    <recommendedName>
        <fullName evidence="4">SH3 domain-containing protein</fullName>
    </recommendedName>
</protein>
<evidence type="ECO:0000313" key="6">
    <source>
        <dbReference type="Proteomes" id="UP000326396"/>
    </source>
</evidence>
<reference evidence="5 6" key="1">
    <citation type="submission" date="2019-05" db="EMBL/GenBank/DDBJ databases">
        <title>Mikania micrantha, genome provides insights into the molecular mechanism of rapid growth.</title>
        <authorList>
            <person name="Liu B."/>
        </authorList>
    </citation>
    <scope>NUCLEOTIDE SEQUENCE [LARGE SCALE GENOMIC DNA]</scope>
    <source>
        <strain evidence="5">NLD-2019</strain>
        <tissue evidence="5">Leaf</tissue>
    </source>
</reference>
<proteinExistence type="predicted"/>
<dbReference type="Gene3D" id="1.25.10.10">
    <property type="entry name" value="Leucine-rich Repeat Variant"/>
    <property type="match status" value="1"/>
</dbReference>
<dbReference type="Gene3D" id="2.30.30.40">
    <property type="entry name" value="SH3 Domains"/>
    <property type="match status" value="1"/>
</dbReference>
<dbReference type="SUPFAM" id="SSF48371">
    <property type="entry name" value="ARM repeat"/>
    <property type="match status" value="1"/>
</dbReference>